<organism evidence="1 2">
    <name type="scientific">Rotaria socialis</name>
    <dbReference type="NCBI Taxonomy" id="392032"/>
    <lineage>
        <taxon>Eukaryota</taxon>
        <taxon>Metazoa</taxon>
        <taxon>Spiralia</taxon>
        <taxon>Gnathifera</taxon>
        <taxon>Rotifera</taxon>
        <taxon>Eurotatoria</taxon>
        <taxon>Bdelloidea</taxon>
        <taxon>Philodinida</taxon>
        <taxon>Philodinidae</taxon>
        <taxon>Rotaria</taxon>
    </lineage>
</organism>
<gene>
    <name evidence="1" type="ORF">TOA249_LOCUS32398</name>
</gene>
<proteinExistence type="predicted"/>
<protein>
    <submittedName>
        <fullName evidence="1">Uncharacterized protein</fullName>
    </submittedName>
</protein>
<dbReference type="AlphaFoldDB" id="A0A821WJC2"/>
<sequence length="406" mass="46868">ILDTLAVLSKCIQTKSADFKQLQDFISSTMLRLEELKDFSSIDYINIIETIKKLSLVSSGIRNSRLSISNAQLTTDEVFKTKVLPFIENIINNVQARFEQSTLNLLNCFMIFDMQNMNNNKDYGDEEIRTIQQHYSSDFDESIMYEWKTFRTYLLTQKQGGKLMTQREVCMKLVQDGIKIRSNSYEETKNDTNFNGDVGHNMEQVYTTTSSIMLAETNQLGIIDLSNSKYNESCFDTIGRIQAAVKITRLNIIASEMFMETLIEIIGCVPDIDSLVISSLEMIPIRCLSTEEAKTLRLLSVKNVITKVRLHQMNDLAPVKFLLHLCRRMKYFDVDCTKKVLPETILRFILMHKIKRISRLPVLCLKIPEADIDIVDKLKSSNDIEQLCFDYKIEQIGNKIYLRLFA</sequence>
<name>A0A821WJC2_9BILA</name>
<reference evidence="1" key="1">
    <citation type="submission" date="2021-02" db="EMBL/GenBank/DDBJ databases">
        <authorList>
            <person name="Nowell W R."/>
        </authorList>
    </citation>
    <scope>NUCLEOTIDE SEQUENCE</scope>
</reference>
<comment type="caution">
    <text evidence="1">The sequence shown here is derived from an EMBL/GenBank/DDBJ whole genome shotgun (WGS) entry which is preliminary data.</text>
</comment>
<evidence type="ECO:0000313" key="2">
    <source>
        <dbReference type="Proteomes" id="UP000663838"/>
    </source>
</evidence>
<accession>A0A821WJC2</accession>
<dbReference type="Proteomes" id="UP000663838">
    <property type="component" value="Unassembled WGS sequence"/>
</dbReference>
<feature type="non-terminal residue" evidence="1">
    <location>
        <position position="1"/>
    </location>
</feature>
<evidence type="ECO:0000313" key="1">
    <source>
        <dbReference type="EMBL" id="CAF4925361.1"/>
    </source>
</evidence>
<dbReference type="EMBL" id="CAJOBS010007885">
    <property type="protein sequence ID" value="CAF4925361.1"/>
    <property type="molecule type" value="Genomic_DNA"/>
</dbReference>